<comment type="caution">
    <text evidence="2">The sequence shown here is derived from an EMBL/GenBank/DDBJ whole genome shotgun (WGS) entry which is preliminary data.</text>
</comment>
<evidence type="ECO:0000313" key="2">
    <source>
        <dbReference type="EMBL" id="MBB4612330.1"/>
    </source>
</evidence>
<dbReference type="EMBL" id="JACHOA010000001">
    <property type="protein sequence ID" value="MBB4612330.1"/>
    <property type="molecule type" value="Genomic_DNA"/>
</dbReference>
<reference evidence="2 3" key="1">
    <citation type="submission" date="2020-08" db="EMBL/GenBank/DDBJ databases">
        <title>Genomic Encyclopedia of Type Strains, Phase IV (KMG-IV): sequencing the most valuable type-strain genomes for metagenomic binning, comparative biology and taxonomic classification.</title>
        <authorList>
            <person name="Goeker M."/>
        </authorList>
    </citation>
    <scope>NUCLEOTIDE SEQUENCE [LARGE SCALE GENOMIC DNA]</scope>
    <source>
        <strain evidence="2 3">DSM 17507</strain>
    </source>
</reference>
<evidence type="ECO:0000256" key="1">
    <source>
        <dbReference type="SAM" id="MobiDB-lite"/>
    </source>
</evidence>
<keyword evidence="3" id="KW-1185">Reference proteome</keyword>
<sequence>MPTPLRLGSLRNPSLAALPHAGGLEVPPPASGRGRGWASRTHDKAEHPLASADGNAGDEHRSRDRCGAVVARAGRARDRLRVAGGRFRTPDRLSLRADTCERTKRRRRLAGCLGFLASGCVKRTCRLRRLRHASHGGFRIRSVAQGSAPCYQPWVVLSVLGVTTGLARWVLGLTPRIEPARTCRTDRAGSFGHSLTSEGRGAGWPCAPS</sequence>
<protein>
    <submittedName>
        <fullName evidence="2">Uncharacterized protein</fullName>
    </submittedName>
</protein>
<accession>A0A7W7A9S0</accession>
<dbReference type="Proteomes" id="UP000538566">
    <property type="component" value="Unassembled WGS sequence"/>
</dbReference>
<evidence type="ECO:0000313" key="3">
    <source>
        <dbReference type="Proteomes" id="UP000538566"/>
    </source>
</evidence>
<feature type="region of interest" description="Disordered" evidence="1">
    <location>
        <begin position="1"/>
        <end position="63"/>
    </location>
</feature>
<name>A0A7W7A9S0_9SPHN</name>
<proteinExistence type="predicted"/>
<organism evidence="2 3">
    <name type="scientific">Novosphingobium taihuense</name>
    <dbReference type="NCBI Taxonomy" id="260085"/>
    <lineage>
        <taxon>Bacteria</taxon>
        <taxon>Pseudomonadati</taxon>
        <taxon>Pseudomonadota</taxon>
        <taxon>Alphaproteobacteria</taxon>
        <taxon>Sphingomonadales</taxon>
        <taxon>Sphingomonadaceae</taxon>
        <taxon>Novosphingobium</taxon>
    </lineage>
</organism>
<dbReference type="AlphaFoldDB" id="A0A7W7A9S0"/>
<gene>
    <name evidence="2" type="ORF">GGR37_000576</name>
</gene>